<dbReference type="Proteomes" id="UP000822688">
    <property type="component" value="Chromosome V"/>
</dbReference>
<sequence length="186" mass="21131">MASRGSTSPSVVSDDASRWTFDLVVKKLEEDVDWTDSEVNSLLESNLIRSLDKNADNDRFLWALIESKRTRAFFPTSSYGSGVNARVDQDLENKIDLLRGAVEMFGGTVKPDLDDEVTHYVCYVTGPCSETTFAEILSSMDFVEEDHILLQDNVKVVTHKWIVDCVREEREVPVAQYEVPRGRRIH</sequence>
<dbReference type="PROSITE" id="PS50172">
    <property type="entry name" value="BRCT"/>
    <property type="match status" value="1"/>
</dbReference>
<protein>
    <recommendedName>
        <fullName evidence="1">BRCT domain-containing protein</fullName>
    </recommendedName>
</protein>
<proteinExistence type="predicted"/>
<dbReference type="CDD" id="cd00027">
    <property type="entry name" value="BRCT"/>
    <property type="match status" value="1"/>
</dbReference>
<keyword evidence="3" id="KW-1185">Reference proteome</keyword>
<evidence type="ECO:0000259" key="1">
    <source>
        <dbReference type="PROSITE" id="PS50172"/>
    </source>
</evidence>
<dbReference type="InterPro" id="IPR001357">
    <property type="entry name" value="BRCT_dom"/>
</dbReference>
<feature type="domain" description="BRCT" evidence="1">
    <location>
        <begin position="98"/>
        <end position="179"/>
    </location>
</feature>
<reference evidence="2" key="1">
    <citation type="submission" date="2020-06" db="EMBL/GenBank/DDBJ databases">
        <title>WGS assembly of Ceratodon purpureus strain R40.</title>
        <authorList>
            <person name="Carey S.B."/>
            <person name="Jenkins J."/>
            <person name="Shu S."/>
            <person name="Lovell J.T."/>
            <person name="Sreedasyam A."/>
            <person name="Maumus F."/>
            <person name="Tiley G.P."/>
            <person name="Fernandez-Pozo N."/>
            <person name="Barry K."/>
            <person name="Chen C."/>
            <person name="Wang M."/>
            <person name="Lipzen A."/>
            <person name="Daum C."/>
            <person name="Saski C.A."/>
            <person name="Payton A.C."/>
            <person name="Mcbreen J.C."/>
            <person name="Conrad R.E."/>
            <person name="Kollar L.M."/>
            <person name="Olsson S."/>
            <person name="Huttunen S."/>
            <person name="Landis J.B."/>
            <person name="Wickett N.J."/>
            <person name="Johnson M.G."/>
            <person name="Rensing S.A."/>
            <person name="Grimwood J."/>
            <person name="Schmutz J."/>
            <person name="Mcdaniel S.F."/>
        </authorList>
    </citation>
    <scope>NUCLEOTIDE SEQUENCE</scope>
    <source>
        <strain evidence="2">R40</strain>
    </source>
</reference>
<dbReference type="Gene3D" id="3.40.50.10190">
    <property type="entry name" value="BRCT domain"/>
    <property type="match status" value="1"/>
</dbReference>
<name>A0A8T0HV91_CERPU</name>
<dbReference type="Pfam" id="PF00533">
    <property type="entry name" value="BRCT"/>
    <property type="match status" value="1"/>
</dbReference>
<dbReference type="AlphaFoldDB" id="A0A8T0HV91"/>
<gene>
    <name evidence="2" type="ORF">KC19_VG306800</name>
</gene>
<organism evidence="2 3">
    <name type="scientific">Ceratodon purpureus</name>
    <name type="common">Fire moss</name>
    <name type="synonym">Dicranum purpureum</name>
    <dbReference type="NCBI Taxonomy" id="3225"/>
    <lineage>
        <taxon>Eukaryota</taxon>
        <taxon>Viridiplantae</taxon>
        <taxon>Streptophyta</taxon>
        <taxon>Embryophyta</taxon>
        <taxon>Bryophyta</taxon>
        <taxon>Bryophytina</taxon>
        <taxon>Bryopsida</taxon>
        <taxon>Dicranidae</taxon>
        <taxon>Pseudoditrichales</taxon>
        <taxon>Ditrichaceae</taxon>
        <taxon>Ceratodon</taxon>
    </lineage>
</organism>
<evidence type="ECO:0000313" key="2">
    <source>
        <dbReference type="EMBL" id="KAG0574970.1"/>
    </source>
</evidence>
<dbReference type="EMBL" id="CM026426">
    <property type="protein sequence ID" value="KAG0574970.1"/>
    <property type="molecule type" value="Genomic_DNA"/>
</dbReference>
<dbReference type="SUPFAM" id="SSF52113">
    <property type="entry name" value="BRCT domain"/>
    <property type="match status" value="1"/>
</dbReference>
<accession>A0A8T0HV91</accession>
<comment type="caution">
    <text evidence="2">The sequence shown here is derived from an EMBL/GenBank/DDBJ whole genome shotgun (WGS) entry which is preliminary data.</text>
</comment>
<evidence type="ECO:0000313" key="3">
    <source>
        <dbReference type="Proteomes" id="UP000822688"/>
    </source>
</evidence>
<dbReference type="InterPro" id="IPR036420">
    <property type="entry name" value="BRCT_dom_sf"/>
</dbReference>